<dbReference type="PANTHER" id="PTHR11469">
    <property type="entry name" value="GLUCOSE-6-PHOSPHATE ISOMERASE"/>
    <property type="match status" value="1"/>
</dbReference>
<feature type="active site" description="Proton donor" evidence="8">
    <location>
        <position position="282"/>
    </location>
</feature>
<dbReference type="GO" id="GO:0004347">
    <property type="term" value="F:glucose-6-phosphate isomerase activity"/>
    <property type="evidence" value="ECO:0007669"/>
    <property type="project" value="UniProtKB-UniRule"/>
</dbReference>
<dbReference type="UniPathway" id="UPA00109">
    <property type="reaction ID" value="UER00181"/>
</dbReference>
<sequence length="429" mass="48390">MSLSLEIKSKINLNYREFQQKVAEIHEKINSKSSPDINFLGWNDFPNSAVNFDEIKKMQQKIQKLHEDSINILVVIGIGGSYLGAKAAIDFTGGLGPFDSKPEVIFLGNSLSSTDLAQKLEYLKTKKFAINVISKSGSTIEPAVTFQILYQFLVDQVGEKEAKNRTFVTTGFKSGELLEIAKANNFETFEVIDSIGGRFSVLSSVGFFPMIFAGIDVFEVIEGAKQAHKSYSKAFVEENLAYKYALSRFLLYKNYDYKTEILVSYEPFLMYFNEWWKQLFGESEGKDLKGIFPASAIFTTDLHSLGQFIQSGTKNFFQTVIYIKKPKFDIEIKKLPSFETKINTLSGKTVNEINYQAFLATTLAHSEQGKNPNFVIQVEDSSPKTFGHLVMFFEKACAMSAYLLGVNPFDQPGVEDYKKELVKNLGWSK</sequence>
<evidence type="ECO:0000256" key="2">
    <source>
        <dbReference type="ARBA" id="ARBA00006604"/>
    </source>
</evidence>
<dbReference type="UniPathway" id="UPA00138"/>
<proteinExistence type="inferred from homology"/>
<dbReference type="InterPro" id="IPR001672">
    <property type="entry name" value="G6P_Isomerase"/>
</dbReference>
<dbReference type="PROSITE" id="PS51463">
    <property type="entry name" value="P_GLUCOSE_ISOMERASE_3"/>
    <property type="match status" value="1"/>
</dbReference>
<dbReference type="GO" id="GO:0005829">
    <property type="term" value="C:cytosol"/>
    <property type="evidence" value="ECO:0007669"/>
    <property type="project" value="TreeGrafter"/>
</dbReference>
<dbReference type="InterPro" id="IPR046348">
    <property type="entry name" value="SIS_dom_sf"/>
</dbReference>
<dbReference type="SUPFAM" id="SSF53697">
    <property type="entry name" value="SIS domain"/>
    <property type="match status" value="1"/>
</dbReference>
<dbReference type="PANTHER" id="PTHR11469:SF1">
    <property type="entry name" value="GLUCOSE-6-PHOSPHATE ISOMERASE"/>
    <property type="match status" value="1"/>
</dbReference>
<comment type="caution">
    <text evidence="8">Lacks conserved residue(s) required for the propagation of feature annotation.</text>
</comment>
<dbReference type="AlphaFoldDB" id="A0A014KVI1"/>
<dbReference type="GO" id="GO:0097367">
    <property type="term" value="F:carbohydrate derivative binding"/>
    <property type="evidence" value="ECO:0007669"/>
    <property type="project" value="InterPro"/>
</dbReference>
<dbReference type="PROSITE" id="PS00765">
    <property type="entry name" value="P_GLUCOSE_ISOMERASE_1"/>
    <property type="match status" value="1"/>
</dbReference>
<name>A0A014KVI1_9BACT</name>
<keyword evidence="5 8" id="KW-0324">Glycolysis</keyword>
<keyword evidence="4 8" id="KW-0963">Cytoplasm</keyword>
<reference evidence="10 11" key="1">
    <citation type="submission" date="2014-03" db="EMBL/GenBank/DDBJ databases">
        <title>Genome sequence of Mycoplasma ovipneumoniae strain 14811.</title>
        <authorList>
            <person name="Sirand-Pugnet P."/>
            <person name="Breton M."/>
            <person name="Dordet-Frisoni E."/>
            <person name="Baranowski E."/>
            <person name="Barre A."/>
            <person name="Couture C."/>
            <person name="Dupuy V."/>
            <person name="Gaurivaud P."/>
            <person name="Jacob D."/>
            <person name="Lemaitre C."/>
            <person name="Manso-Silvan L."/>
            <person name="Nikolski M."/>
            <person name="Nouvel L.-X."/>
            <person name="Poumarat F."/>
            <person name="Tardy F."/>
            <person name="Thebault P."/>
            <person name="Theil S."/>
            <person name="Citti C."/>
            <person name="Thiaucourt F."/>
            <person name="Blanchard A."/>
        </authorList>
    </citation>
    <scope>NUCLEOTIDE SEQUENCE [LARGE SCALE GENOMIC DNA]</scope>
    <source>
        <strain evidence="10 11">14811</strain>
    </source>
</reference>
<dbReference type="HAMAP" id="MF_00473">
    <property type="entry name" value="G6P_isomerase"/>
    <property type="match status" value="1"/>
</dbReference>
<dbReference type="InterPro" id="IPR018189">
    <property type="entry name" value="Phosphoglucose_isomerase_CS"/>
</dbReference>
<evidence type="ECO:0000256" key="8">
    <source>
        <dbReference type="HAMAP-Rule" id="MF_00473"/>
    </source>
</evidence>
<comment type="subcellular location">
    <subcellularLocation>
        <location evidence="8">Cytoplasm</location>
    </subcellularLocation>
</comment>
<dbReference type="GO" id="GO:0051156">
    <property type="term" value="P:glucose 6-phosphate metabolic process"/>
    <property type="evidence" value="ECO:0007669"/>
    <property type="project" value="TreeGrafter"/>
</dbReference>
<dbReference type="Gene3D" id="3.40.50.10490">
    <property type="entry name" value="Glucose-6-phosphate isomerase like protein, domain 1"/>
    <property type="match status" value="2"/>
</dbReference>
<keyword evidence="3 8" id="KW-0312">Gluconeogenesis</keyword>
<dbReference type="GO" id="GO:0006094">
    <property type="term" value="P:gluconeogenesis"/>
    <property type="evidence" value="ECO:0007669"/>
    <property type="project" value="UniProtKB-UniRule"/>
</dbReference>
<evidence type="ECO:0000256" key="9">
    <source>
        <dbReference type="RuleBase" id="RU000612"/>
    </source>
</evidence>
<evidence type="ECO:0000313" key="10">
    <source>
        <dbReference type="EMBL" id="EXU61006.1"/>
    </source>
</evidence>
<dbReference type="GO" id="GO:0048029">
    <property type="term" value="F:monosaccharide binding"/>
    <property type="evidence" value="ECO:0007669"/>
    <property type="project" value="TreeGrafter"/>
</dbReference>
<dbReference type="PRINTS" id="PR00662">
    <property type="entry name" value="G6PISOMERASE"/>
</dbReference>
<organism evidence="10 11">
    <name type="scientific">Mesomycoplasma ovipneumoniae 14811</name>
    <dbReference type="NCBI Taxonomy" id="1188239"/>
    <lineage>
        <taxon>Bacteria</taxon>
        <taxon>Bacillati</taxon>
        <taxon>Mycoplasmatota</taxon>
        <taxon>Mycoplasmoidales</taxon>
        <taxon>Metamycoplasmataceae</taxon>
        <taxon>Mesomycoplasma</taxon>
    </lineage>
</organism>
<dbReference type="NCBIfam" id="NF010697">
    <property type="entry name" value="PRK14097.1"/>
    <property type="match status" value="1"/>
</dbReference>
<dbReference type="InterPro" id="IPR035482">
    <property type="entry name" value="SIS_PGI_2"/>
</dbReference>
<evidence type="ECO:0000313" key="11">
    <source>
        <dbReference type="Proteomes" id="UP000020977"/>
    </source>
</evidence>
<dbReference type="RefSeq" id="WP_044284336.1">
    <property type="nucleotide sequence ID" value="NZ_JFAD01000027.1"/>
</dbReference>
<gene>
    <name evidence="10" type="primary">pgiB</name>
    <name evidence="8" type="synonym">pgi</name>
    <name evidence="10" type="ORF">MOVI_5080</name>
</gene>
<evidence type="ECO:0000256" key="4">
    <source>
        <dbReference type="ARBA" id="ARBA00022490"/>
    </source>
</evidence>
<feature type="active site" evidence="8">
    <location>
        <position position="418"/>
    </location>
</feature>
<evidence type="ECO:0000256" key="6">
    <source>
        <dbReference type="ARBA" id="ARBA00023235"/>
    </source>
</evidence>
<keyword evidence="6 8" id="KW-0413">Isomerase</keyword>
<dbReference type="CDD" id="cd05016">
    <property type="entry name" value="SIS_PGI_2"/>
    <property type="match status" value="1"/>
</dbReference>
<accession>A0A014KVI1</accession>
<evidence type="ECO:0000256" key="1">
    <source>
        <dbReference type="ARBA" id="ARBA00004926"/>
    </source>
</evidence>
<dbReference type="Proteomes" id="UP000020977">
    <property type="component" value="Unassembled WGS sequence"/>
</dbReference>
<comment type="catalytic activity">
    <reaction evidence="7 8 9">
        <text>alpha-D-glucose 6-phosphate = beta-D-fructose 6-phosphate</text>
        <dbReference type="Rhea" id="RHEA:11816"/>
        <dbReference type="ChEBI" id="CHEBI:57634"/>
        <dbReference type="ChEBI" id="CHEBI:58225"/>
        <dbReference type="EC" id="5.3.1.9"/>
    </reaction>
</comment>
<evidence type="ECO:0000256" key="5">
    <source>
        <dbReference type="ARBA" id="ARBA00023152"/>
    </source>
</evidence>
<comment type="pathway">
    <text evidence="1 8 9">Carbohydrate degradation; glycolysis; D-glyceraldehyde 3-phosphate and glycerone phosphate from D-glucose: step 2/4.</text>
</comment>
<evidence type="ECO:0000256" key="7">
    <source>
        <dbReference type="ARBA" id="ARBA00029321"/>
    </source>
</evidence>
<protein>
    <recommendedName>
        <fullName evidence="8">Glucose-6-phosphate isomerase</fullName>
        <shortName evidence="8">GPI</shortName>
        <ecNumber evidence="8">5.3.1.9</ecNumber>
    </recommendedName>
    <alternativeName>
        <fullName evidence="8">Phosphoglucose isomerase</fullName>
        <shortName evidence="8">PGI</shortName>
    </alternativeName>
    <alternativeName>
        <fullName evidence="8">Phosphohexose isomerase</fullName>
        <shortName evidence="8">PHI</shortName>
    </alternativeName>
</protein>
<dbReference type="PROSITE" id="PS00174">
    <property type="entry name" value="P_GLUCOSE_ISOMERASE_2"/>
    <property type="match status" value="1"/>
</dbReference>
<comment type="function">
    <text evidence="8">Catalyzes the reversible isomerization of glucose-6-phosphate to fructose-6-phosphate.</text>
</comment>
<comment type="caution">
    <text evidence="10">The sequence shown here is derived from an EMBL/GenBank/DDBJ whole genome shotgun (WGS) entry which is preliminary data.</text>
</comment>
<comment type="pathway">
    <text evidence="8">Carbohydrate biosynthesis; gluconeogenesis.</text>
</comment>
<dbReference type="InterPro" id="IPR035476">
    <property type="entry name" value="SIS_PGI_1"/>
</dbReference>
<dbReference type="Pfam" id="PF00342">
    <property type="entry name" value="PGI"/>
    <property type="match status" value="1"/>
</dbReference>
<dbReference type="eggNOG" id="COG0166">
    <property type="taxonomic scope" value="Bacteria"/>
</dbReference>
<dbReference type="FunFam" id="3.40.50.10490:FF:000016">
    <property type="entry name" value="Glucose-6-phosphate isomerase"/>
    <property type="match status" value="1"/>
</dbReference>
<comment type="similarity">
    <text evidence="2 8 9">Belongs to the GPI family.</text>
</comment>
<dbReference type="CDD" id="cd05015">
    <property type="entry name" value="SIS_PGI_1"/>
    <property type="match status" value="1"/>
</dbReference>
<dbReference type="GO" id="GO:0006096">
    <property type="term" value="P:glycolytic process"/>
    <property type="evidence" value="ECO:0007669"/>
    <property type="project" value="UniProtKB-UniRule"/>
</dbReference>
<evidence type="ECO:0000256" key="3">
    <source>
        <dbReference type="ARBA" id="ARBA00022432"/>
    </source>
</evidence>
<dbReference type="STRING" id="1188239.MOVI_5080"/>
<dbReference type="EC" id="5.3.1.9" evidence="8"/>
<dbReference type="EMBL" id="JFAD01000027">
    <property type="protein sequence ID" value="EXU61006.1"/>
    <property type="molecule type" value="Genomic_DNA"/>
</dbReference>